<proteinExistence type="predicted"/>
<keyword evidence="1" id="KW-0472">Membrane</keyword>
<accession>A0A069PG24</accession>
<dbReference type="Pfam" id="PF14023">
    <property type="entry name" value="Bestrophin-like"/>
    <property type="match status" value="1"/>
</dbReference>
<evidence type="ECO:0008006" key="4">
    <source>
        <dbReference type="Google" id="ProtNLM"/>
    </source>
</evidence>
<feature type="transmembrane region" description="Helical" evidence="1">
    <location>
        <begin position="181"/>
        <end position="202"/>
    </location>
</feature>
<dbReference type="Proteomes" id="UP000027466">
    <property type="component" value="Unassembled WGS sequence"/>
</dbReference>
<dbReference type="AlphaFoldDB" id="A0A069PG24"/>
<evidence type="ECO:0000256" key="1">
    <source>
        <dbReference type="SAM" id="Phobius"/>
    </source>
</evidence>
<feature type="transmembrane region" description="Helical" evidence="1">
    <location>
        <begin position="40"/>
        <end position="60"/>
    </location>
</feature>
<name>A0A069PG24_9BURK</name>
<keyword evidence="1" id="KW-1133">Transmembrane helix</keyword>
<keyword evidence="1" id="KW-0812">Transmembrane</keyword>
<feature type="transmembrane region" description="Helical" evidence="1">
    <location>
        <begin position="208"/>
        <end position="226"/>
    </location>
</feature>
<sequence length="253" mass="27201">MNHLVIALIIFVCIFGSSLLGLYVRAMLPANHLSDDSINVVKMATGLIATMAALVLGLLVSSAKGSFDTMDHELVQSAASVVRLDRTLARYGTETHELRASLKHIYEGSIEMINSDDPAQLARLGGPEAVGRTEEFQRQVEALAPRNDEQRQLKARALAIVDDLFAGRWLALLQIKGSIPVSLLIVLVLWLCIIFGSFGLFAPGNATVIAALFMCALSTSGAIFLIQEMSTPLGGMVRVSVAPMRVALARLGE</sequence>
<comment type="caution">
    <text evidence="2">The sequence shown here is derived from an EMBL/GenBank/DDBJ whole genome shotgun (WGS) entry which is preliminary data.</text>
</comment>
<feature type="transmembrane region" description="Helical" evidence="1">
    <location>
        <begin position="7"/>
        <end position="28"/>
    </location>
</feature>
<evidence type="ECO:0000313" key="2">
    <source>
        <dbReference type="EMBL" id="KDR39452.1"/>
    </source>
</evidence>
<dbReference type="EMBL" id="JFHC01000058">
    <property type="protein sequence ID" value="KDR39452.1"/>
    <property type="molecule type" value="Genomic_DNA"/>
</dbReference>
<evidence type="ECO:0000313" key="3">
    <source>
        <dbReference type="Proteomes" id="UP000027466"/>
    </source>
</evidence>
<keyword evidence="3" id="KW-1185">Reference proteome</keyword>
<protein>
    <recommendedName>
        <fullName evidence="4">DUF4239 domain-containing protein</fullName>
    </recommendedName>
</protein>
<reference evidence="2 3" key="1">
    <citation type="submission" date="2014-03" db="EMBL/GenBank/DDBJ databases">
        <title>Draft Genome Sequences of Four Burkholderia Strains.</title>
        <authorList>
            <person name="Liu X.Y."/>
            <person name="Li C.X."/>
            <person name="Xu J.H."/>
        </authorList>
    </citation>
    <scope>NUCLEOTIDE SEQUENCE [LARGE SCALE GENOMIC DNA]</scope>
    <source>
        <strain evidence="2 3">DSM 50014</strain>
    </source>
</reference>
<gene>
    <name evidence="2" type="ORF">BG61_31720</name>
</gene>
<dbReference type="InterPro" id="IPR025333">
    <property type="entry name" value="DUF4239"/>
</dbReference>
<organism evidence="2 3">
    <name type="scientific">Caballeronia glathei</name>
    <dbReference type="NCBI Taxonomy" id="60547"/>
    <lineage>
        <taxon>Bacteria</taxon>
        <taxon>Pseudomonadati</taxon>
        <taxon>Pseudomonadota</taxon>
        <taxon>Betaproteobacteria</taxon>
        <taxon>Burkholderiales</taxon>
        <taxon>Burkholderiaceae</taxon>
        <taxon>Caballeronia</taxon>
    </lineage>
</organism>
<dbReference type="RefSeq" id="WP_035939318.1">
    <property type="nucleotide sequence ID" value="NZ_CADFFX010000001.1"/>
</dbReference>